<organism evidence="2 3">
    <name type="scientific">Ascosphaera apis ARSEF 7405</name>
    <dbReference type="NCBI Taxonomy" id="392613"/>
    <lineage>
        <taxon>Eukaryota</taxon>
        <taxon>Fungi</taxon>
        <taxon>Dikarya</taxon>
        <taxon>Ascomycota</taxon>
        <taxon>Pezizomycotina</taxon>
        <taxon>Eurotiomycetes</taxon>
        <taxon>Eurotiomycetidae</taxon>
        <taxon>Onygenales</taxon>
        <taxon>Ascosphaeraceae</taxon>
        <taxon>Ascosphaera</taxon>
    </lineage>
</organism>
<feature type="compositionally biased region" description="Low complexity" evidence="1">
    <location>
        <begin position="1"/>
        <end position="18"/>
    </location>
</feature>
<comment type="caution">
    <text evidence="2">The sequence shown here is derived from an EMBL/GenBank/DDBJ whole genome shotgun (WGS) entry which is preliminary data.</text>
</comment>
<dbReference type="VEuPathDB" id="FungiDB:AAP_03039"/>
<dbReference type="AlphaFoldDB" id="A0A167ZA58"/>
<sequence>MDYPYSFSCSPEPESSPCRGRDDSSSDIILSDAPTSSVPQPVRKLLTTIASFFKSPDMQEQKRDMNYATGSVQTSANHAQNRSKIPMFKNAKLDFGRQLQVSQSIAQRPLKVVQQKRDVSSDTTPIFVQISVIETINGIQTAALIDLKVEHPIGKRIVRESWKRDCYPRRNLEWRIENAPAVAELTGSKQFPILAQLGGEEMEKPCERCLTSSPFTKCVMNAAWGGACVGCSYKSSPGSCSYRTTEPKSRKRKERKEITHWDSQLYESLTRQAKNHQVLRLELGDKAKTADSRFWRKSLEEAERAKDILTLRLLKAREDERVDRML</sequence>
<name>A0A167ZA58_9EURO</name>
<proteinExistence type="predicted"/>
<dbReference type="EMBL" id="AZGZ01000011">
    <property type="protein sequence ID" value="KZZ92384.1"/>
    <property type="molecule type" value="Genomic_DNA"/>
</dbReference>
<protein>
    <submittedName>
        <fullName evidence="2">Uncharacterized protein</fullName>
    </submittedName>
</protein>
<accession>A0A167ZA58</accession>
<evidence type="ECO:0000313" key="3">
    <source>
        <dbReference type="Proteomes" id="UP000242877"/>
    </source>
</evidence>
<dbReference type="Proteomes" id="UP000242877">
    <property type="component" value="Unassembled WGS sequence"/>
</dbReference>
<reference evidence="2 3" key="1">
    <citation type="journal article" date="2016" name="Genome Biol. Evol.">
        <title>Divergent and convergent evolution of fungal pathogenicity.</title>
        <authorList>
            <person name="Shang Y."/>
            <person name="Xiao G."/>
            <person name="Zheng P."/>
            <person name="Cen K."/>
            <person name="Zhan S."/>
            <person name="Wang C."/>
        </authorList>
    </citation>
    <scope>NUCLEOTIDE SEQUENCE [LARGE SCALE GENOMIC DNA]</scope>
    <source>
        <strain evidence="2 3">ARSEF 7405</strain>
    </source>
</reference>
<keyword evidence="3" id="KW-1185">Reference proteome</keyword>
<dbReference type="InterPro" id="IPR022190">
    <property type="entry name" value="DUF3716"/>
</dbReference>
<dbReference type="Pfam" id="PF12511">
    <property type="entry name" value="DUF3716"/>
    <property type="match status" value="1"/>
</dbReference>
<evidence type="ECO:0000256" key="1">
    <source>
        <dbReference type="SAM" id="MobiDB-lite"/>
    </source>
</evidence>
<gene>
    <name evidence="2" type="ORF">AAP_03039</name>
</gene>
<evidence type="ECO:0000313" key="2">
    <source>
        <dbReference type="EMBL" id="KZZ92384.1"/>
    </source>
</evidence>
<feature type="region of interest" description="Disordered" evidence="1">
    <location>
        <begin position="1"/>
        <end position="36"/>
    </location>
</feature>